<organism evidence="6 7">
    <name type="scientific">Dinothrombium tinctorium</name>
    <dbReference type="NCBI Taxonomy" id="1965070"/>
    <lineage>
        <taxon>Eukaryota</taxon>
        <taxon>Metazoa</taxon>
        <taxon>Ecdysozoa</taxon>
        <taxon>Arthropoda</taxon>
        <taxon>Chelicerata</taxon>
        <taxon>Arachnida</taxon>
        <taxon>Acari</taxon>
        <taxon>Acariformes</taxon>
        <taxon>Trombidiformes</taxon>
        <taxon>Prostigmata</taxon>
        <taxon>Anystina</taxon>
        <taxon>Parasitengona</taxon>
        <taxon>Trombidioidea</taxon>
        <taxon>Trombidiidae</taxon>
        <taxon>Dinothrombium</taxon>
    </lineage>
</organism>
<keyword evidence="7" id="KW-1185">Reference proteome</keyword>
<dbReference type="Proteomes" id="UP000285301">
    <property type="component" value="Unassembled WGS sequence"/>
</dbReference>
<dbReference type="CDD" id="cd11835">
    <property type="entry name" value="SH3_ARHGAP32_33"/>
    <property type="match status" value="1"/>
</dbReference>
<evidence type="ECO:0000313" key="6">
    <source>
        <dbReference type="EMBL" id="RWS12429.1"/>
    </source>
</evidence>
<dbReference type="SMART" id="SM00324">
    <property type="entry name" value="RhoGAP"/>
    <property type="match status" value="1"/>
</dbReference>
<feature type="domain" description="SH3" evidence="4">
    <location>
        <begin position="18"/>
        <end position="80"/>
    </location>
</feature>
<dbReference type="InterPro" id="IPR051576">
    <property type="entry name" value="PX-Rho_GAP"/>
</dbReference>
<accession>A0A443RAY5</accession>
<dbReference type="InterPro" id="IPR036028">
    <property type="entry name" value="SH3-like_dom_sf"/>
</dbReference>
<dbReference type="GO" id="GO:0005096">
    <property type="term" value="F:GTPase activator activity"/>
    <property type="evidence" value="ECO:0007669"/>
    <property type="project" value="UniProtKB-KW"/>
</dbReference>
<evidence type="ECO:0000259" key="4">
    <source>
        <dbReference type="PROSITE" id="PS50002"/>
    </source>
</evidence>
<evidence type="ECO:0000256" key="1">
    <source>
        <dbReference type="ARBA" id="ARBA00022443"/>
    </source>
</evidence>
<dbReference type="InterPro" id="IPR000198">
    <property type="entry name" value="RhoGAP_dom"/>
</dbReference>
<evidence type="ECO:0000256" key="2">
    <source>
        <dbReference type="ARBA" id="ARBA00022468"/>
    </source>
</evidence>
<dbReference type="SUPFAM" id="SSF48350">
    <property type="entry name" value="GTPase activation domain, GAP"/>
    <property type="match status" value="1"/>
</dbReference>
<evidence type="ECO:0000256" key="3">
    <source>
        <dbReference type="PROSITE-ProRule" id="PRU00192"/>
    </source>
</evidence>
<dbReference type="PANTHER" id="PTHR15729:SF10">
    <property type="entry name" value="GTPASE-ACTIVATING PROTEIN CDGAPR"/>
    <property type="match status" value="1"/>
</dbReference>
<dbReference type="AlphaFoldDB" id="A0A443RAY5"/>
<dbReference type="Pfam" id="PF00620">
    <property type="entry name" value="RhoGAP"/>
    <property type="match status" value="1"/>
</dbReference>
<dbReference type="InterPro" id="IPR008936">
    <property type="entry name" value="Rho_GTPase_activation_prot"/>
</dbReference>
<dbReference type="Gene3D" id="2.30.30.40">
    <property type="entry name" value="SH3 Domains"/>
    <property type="match status" value="1"/>
</dbReference>
<name>A0A443RAY5_9ACAR</name>
<dbReference type="Gene3D" id="1.10.555.10">
    <property type="entry name" value="Rho GTPase activation protein"/>
    <property type="match status" value="1"/>
</dbReference>
<evidence type="ECO:0000259" key="5">
    <source>
        <dbReference type="PROSITE" id="PS50238"/>
    </source>
</evidence>
<dbReference type="FunFam" id="2.30.30.40:FF:000207">
    <property type="entry name" value="CLUMA_CG020965, isoform A"/>
    <property type="match status" value="1"/>
</dbReference>
<dbReference type="OrthoDB" id="5873004at2759"/>
<dbReference type="FunFam" id="1.10.555.10:FF:000002">
    <property type="entry name" value="rho GTPase-activating protein 32 isoform X1"/>
    <property type="match status" value="1"/>
</dbReference>
<keyword evidence="1 3" id="KW-0728">SH3 domain</keyword>
<dbReference type="PROSITE" id="PS50002">
    <property type="entry name" value="SH3"/>
    <property type="match status" value="1"/>
</dbReference>
<reference evidence="6 7" key="1">
    <citation type="journal article" date="2018" name="Gigascience">
        <title>Genomes of trombidid mites reveal novel predicted allergens and laterally-transferred genes associated with secondary metabolism.</title>
        <authorList>
            <person name="Dong X."/>
            <person name="Chaisiri K."/>
            <person name="Xia D."/>
            <person name="Armstrong S.D."/>
            <person name="Fang Y."/>
            <person name="Donnelly M.J."/>
            <person name="Kadowaki T."/>
            <person name="McGarry J.W."/>
            <person name="Darby A.C."/>
            <person name="Makepeace B.L."/>
        </authorList>
    </citation>
    <scope>NUCLEOTIDE SEQUENCE [LARGE SCALE GENOMIC DNA]</scope>
    <source>
        <strain evidence="6">UoL-WK</strain>
    </source>
</reference>
<dbReference type="STRING" id="1965070.A0A443RAY5"/>
<feature type="domain" description="Rho-GAP" evidence="5">
    <location>
        <begin position="150"/>
        <end position="353"/>
    </location>
</feature>
<dbReference type="SMART" id="SM00326">
    <property type="entry name" value="SH3"/>
    <property type="match status" value="1"/>
</dbReference>
<dbReference type="SUPFAM" id="SSF50044">
    <property type="entry name" value="SH3-domain"/>
    <property type="match status" value="1"/>
</dbReference>
<proteinExistence type="predicted"/>
<dbReference type="PANTHER" id="PTHR15729">
    <property type="entry name" value="CDC42 GTPASE-ACTIVATING PROTEIN"/>
    <property type="match status" value="1"/>
</dbReference>
<evidence type="ECO:0000313" key="7">
    <source>
        <dbReference type="Proteomes" id="UP000285301"/>
    </source>
</evidence>
<dbReference type="Pfam" id="PF14604">
    <property type="entry name" value="SH3_9"/>
    <property type="match status" value="1"/>
</dbReference>
<comment type="caution">
    <text evidence="6">The sequence shown here is derived from an EMBL/GenBank/DDBJ whole genome shotgun (WGS) entry which is preliminary data.</text>
</comment>
<dbReference type="InterPro" id="IPR001452">
    <property type="entry name" value="SH3_domain"/>
</dbReference>
<dbReference type="GO" id="GO:0007264">
    <property type="term" value="P:small GTPase-mediated signal transduction"/>
    <property type="evidence" value="ECO:0007669"/>
    <property type="project" value="TreeGrafter"/>
</dbReference>
<gene>
    <name evidence="6" type="ORF">B4U79_06479</name>
</gene>
<sequence length="408" mass="46227">MEIRRKASPLFNEGINTPAVAAAVVVKRYTSQASDELSCEVGDMISVIEMPSSEESGWWRGKRGFEVGFFPAECVEIIGSKIPNTLRIFHLKHNSTVVTIHSRRNSLDATTTKPVLRKHGKILTFFRSYLLLRPHHSSSQSIYRDKVFGCDLTEHLVNSCSEIPFVLKCCSEFIEAKGIVDGIYRLSGVTSNIQKLRRSFLDERGFDFNDKAILQDIHCVASLLKMYFRELPNPLLTYELYDQFVRAVEPSNDSEAQSSATSESTKLQKLREIIRKLPPPHYRTLKYLMKHLSRVSAHGSRTGMTPKNIAIVWAPNLLRSKDIETHGGVTALHMIGVQAVLTEYLIRFVDSLFNDESPAVSMRPKSLPLSTPTLLTLEEARSRRGILTDCEHNLNKTDRDVNSEMFHF</sequence>
<dbReference type="PROSITE" id="PS50238">
    <property type="entry name" value="RHOGAP"/>
    <property type="match status" value="1"/>
</dbReference>
<keyword evidence="2" id="KW-0343">GTPase activation</keyword>
<protein>
    <submittedName>
        <fullName evidence="6">Uncharacterized protein</fullName>
    </submittedName>
</protein>
<dbReference type="EMBL" id="NCKU01001324">
    <property type="protein sequence ID" value="RWS12429.1"/>
    <property type="molecule type" value="Genomic_DNA"/>
</dbReference>